<evidence type="ECO:0000256" key="4">
    <source>
        <dbReference type="ARBA" id="ARBA00022989"/>
    </source>
</evidence>
<dbReference type="PROSITE" id="PS50262">
    <property type="entry name" value="G_PROTEIN_RECEP_F1_2"/>
    <property type="match status" value="1"/>
</dbReference>
<keyword evidence="6" id="KW-0807">Transducer</keyword>
<gene>
    <name evidence="10" type="primary">LOC106176056</name>
</gene>
<dbReference type="KEGG" id="lak:106176056"/>
<organism evidence="9 10">
    <name type="scientific">Lingula anatina</name>
    <name type="common">Brachiopod</name>
    <name type="synonym">Lingula unguis</name>
    <dbReference type="NCBI Taxonomy" id="7574"/>
    <lineage>
        <taxon>Eukaryota</taxon>
        <taxon>Metazoa</taxon>
        <taxon>Spiralia</taxon>
        <taxon>Lophotrochozoa</taxon>
        <taxon>Brachiopoda</taxon>
        <taxon>Linguliformea</taxon>
        <taxon>Lingulata</taxon>
        <taxon>Lingulida</taxon>
        <taxon>Linguloidea</taxon>
        <taxon>Lingulidae</taxon>
        <taxon>Lingula</taxon>
    </lineage>
</organism>
<feature type="transmembrane region" description="Helical" evidence="7">
    <location>
        <begin position="61"/>
        <end position="79"/>
    </location>
</feature>
<keyword evidence="2" id="KW-1003">Cell membrane</keyword>
<evidence type="ECO:0000256" key="2">
    <source>
        <dbReference type="ARBA" id="ARBA00022475"/>
    </source>
</evidence>
<dbReference type="InParanoid" id="A0A1S3JTM9"/>
<evidence type="ECO:0000256" key="5">
    <source>
        <dbReference type="ARBA" id="ARBA00023136"/>
    </source>
</evidence>
<keyword evidence="4 7" id="KW-1133">Transmembrane helix</keyword>
<feature type="domain" description="G-protein coupled receptors family 1 profile" evidence="8">
    <location>
        <begin position="26"/>
        <end position="214"/>
    </location>
</feature>
<dbReference type="Proteomes" id="UP000085678">
    <property type="component" value="Unplaced"/>
</dbReference>
<keyword evidence="9" id="KW-1185">Reference proteome</keyword>
<dbReference type="GO" id="GO:0005886">
    <property type="term" value="C:plasma membrane"/>
    <property type="evidence" value="ECO:0007669"/>
    <property type="project" value="UniProtKB-SubCell"/>
</dbReference>
<evidence type="ECO:0000313" key="10">
    <source>
        <dbReference type="RefSeq" id="XP_013413725.1"/>
    </source>
</evidence>
<dbReference type="InterPro" id="IPR000276">
    <property type="entry name" value="GPCR_Rhodpsn"/>
</dbReference>
<dbReference type="PROSITE" id="PS00237">
    <property type="entry name" value="G_PROTEIN_RECEP_F1_1"/>
    <property type="match status" value="1"/>
</dbReference>
<keyword evidence="3 6" id="KW-0812">Transmembrane</keyword>
<name>A0A1S3JTM9_LINAN</name>
<reference evidence="10" key="1">
    <citation type="submission" date="2025-08" db="UniProtKB">
        <authorList>
            <consortium name="RefSeq"/>
        </authorList>
    </citation>
    <scope>IDENTIFICATION</scope>
    <source>
        <tissue evidence="10">Gonads</tissue>
    </source>
</reference>
<evidence type="ECO:0000259" key="8">
    <source>
        <dbReference type="PROSITE" id="PS50262"/>
    </source>
</evidence>
<comment type="similarity">
    <text evidence="6">Belongs to the G-protein coupled receptor 1 family.</text>
</comment>
<feature type="transmembrane region" description="Helical" evidence="7">
    <location>
        <begin position="18"/>
        <end position="40"/>
    </location>
</feature>
<evidence type="ECO:0000256" key="1">
    <source>
        <dbReference type="ARBA" id="ARBA00004651"/>
    </source>
</evidence>
<dbReference type="FunCoup" id="A0A1S3JTM9">
    <property type="interactions" value="49"/>
</dbReference>
<dbReference type="Pfam" id="PF00001">
    <property type="entry name" value="7tm_1"/>
    <property type="match status" value="1"/>
</dbReference>
<protein>
    <submittedName>
        <fullName evidence="10">Adenosine receptor A2b-like</fullName>
    </submittedName>
</protein>
<feature type="transmembrane region" description="Helical" evidence="7">
    <location>
        <begin position="195"/>
        <end position="216"/>
    </location>
</feature>
<keyword evidence="6" id="KW-0297">G-protein coupled receptor</keyword>
<evidence type="ECO:0000256" key="6">
    <source>
        <dbReference type="RuleBase" id="RU000688"/>
    </source>
</evidence>
<evidence type="ECO:0000256" key="7">
    <source>
        <dbReference type="SAM" id="Phobius"/>
    </source>
</evidence>
<dbReference type="Gene3D" id="1.20.1070.10">
    <property type="entry name" value="Rhodopsin 7-helix transmembrane proteins"/>
    <property type="match status" value="1"/>
</dbReference>
<feature type="transmembrane region" description="Helical" evidence="7">
    <location>
        <begin position="113"/>
        <end position="132"/>
    </location>
</feature>
<comment type="subcellular location">
    <subcellularLocation>
        <location evidence="1">Cell membrane</location>
        <topology evidence="1">Multi-pass membrane protein</topology>
    </subcellularLocation>
</comment>
<evidence type="ECO:0000313" key="9">
    <source>
        <dbReference type="Proteomes" id="UP000085678"/>
    </source>
</evidence>
<dbReference type="GO" id="GO:0004930">
    <property type="term" value="F:G protein-coupled receptor activity"/>
    <property type="evidence" value="ECO:0007669"/>
    <property type="project" value="UniProtKB-KW"/>
</dbReference>
<dbReference type="PANTHER" id="PTHR22750">
    <property type="entry name" value="G-PROTEIN COUPLED RECEPTOR"/>
    <property type="match status" value="1"/>
</dbReference>
<keyword evidence="5 7" id="KW-0472">Membrane</keyword>
<dbReference type="RefSeq" id="XP_013413725.1">
    <property type="nucleotide sequence ID" value="XM_013558271.1"/>
</dbReference>
<dbReference type="PRINTS" id="PR00237">
    <property type="entry name" value="GPCRRHODOPSN"/>
</dbReference>
<dbReference type="InterPro" id="IPR017452">
    <property type="entry name" value="GPCR_Rhodpsn_7TM"/>
</dbReference>
<evidence type="ECO:0000256" key="3">
    <source>
        <dbReference type="ARBA" id="ARBA00022692"/>
    </source>
</evidence>
<proteinExistence type="inferred from homology"/>
<feature type="transmembrane region" description="Helical" evidence="7">
    <location>
        <begin position="159"/>
        <end position="183"/>
    </location>
</feature>
<accession>A0A1S3JTM9</accession>
<dbReference type="SUPFAM" id="SSF81321">
    <property type="entry name" value="Family A G protein-coupled receptor-like"/>
    <property type="match status" value="1"/>
</dbReference>
<dbReference type="AlphaFoldDB" id="A0A1S3JTM9"/>
<dbReference type="GeneID" id="106176056"/>
<dbReference type="CDD" id="cd00637">
    <property type="entry name" value="7tm_classA_rhodopsin-like"/>
    <property type="match status" value="1"/>
</dbReference>
<keyword evidence="6" id="KW-0675">Receptor</keyword>
<dbReference type="OrthoDB" id="6286925at2759"/>
<sequence>MFQAGSDGWDSLTTRLPNYRYCGIGVTAMASVLCLLSIAVDRYTAIVYPLRYNAIMTLSRARRLTVIIWVMSLVLYLVIPCLWHNEWEDIPDRDCLYVKVMKREYLGGVNNPMFVLATIFIMCLYGRIFYIAHKRGKEDPIGQFVPRNSLEVDLKIAKMAAIVLGIFVFCWFPFVAIVSIQVYGDLVYSEPMNEANSYVTNLLFVNSAVNPVVYAFRSETFMTEFRKLLHIKEKPQTNVQAPAPVIFSTMNTTDTAL</sequence>